<keyword evidence="7" id="KW-1185">Reference proteome</keyword>
<dbReference type="AlphaFoldDB" id="A0AAD7WCT5"/>
<organism evidence="6 7">
    <name type="scientific">Aldrovandia affinis</name>
    <dbReference type="NCBI Taxonomy" id="143900"/>
    <lineage>
        <taxon>Eukaryota</taxon>
        <taxon>Metazoa</taxon>
        <taxon>Chordata</taxon>
        <taxon>Craniata</taxon>
        <taxon>Vertebrata</taxon>
        <taxon>Euteleostomi</taxon>
        <taxon>Actinopterygii</taxon>
        <taxon>Neopterygii</taxon>
        <taxon>Teleostei</taxon>
        <taxon>Notacanthiformes</taxon>
        <taxon>Halosauridae</taxon>
        <taxon>Aldrovandia</taxon>
    </lineage>
</organism>
<evidence type="ECO:0000259" key="5">
    <source>
        <dbReference type="SMART" id="SM00479"/>
    </source>
</evidence>
<dbReference type="Pfam" id="PF00929">
    <property type="entry name" value="RNase_T"/>
    <property type="match status" value="1"/>
</dbReference>
<dbReference type="InterPro" id="IPR034922">
    <property type="entry name" value="REX1-like_exo"/>
</dbReference>
<protein>
    <recommendedName>
        <fullName evidence="5">Exonuclease domain-containing protein</fullName>
    </recommendedName>
</protein>
<evidence type="ECO:0000256" key="4">
    <source>
        <dbReference type="SAM" id="MobiDB-lite"/>
    </source>
</evidence>
<dbReference type="InterPro" id="IPR047021">
    <property type="entry name" value="REXO1/3/4-like"/>
</dbReference>
<feature type="domain" description="Exonuclease" evidence="5">
    <location>
        <begin position="288"/>
        <end position="413"/>
    </location>
</feature>
<gene>
    <name evidence="6" type="ORF">AAFF_G00084610</name>
</gene>
<proteinExistence type="predicted"/>
<dbReference type="EMBL" id="JAINUG010000152">
    <property type="protein sequence ID" value="KAJ8391845.1"/>
    <property type="molecule type" value="Genomic_DNA"/>
</dbReference>
<dbReference type="GO" id="GO:0004527">
    <property type="term" value="F:exonuclease activity"/>
    <property type="evidence" value="ECO:0007669"/>
    <property type="project" value="UniProtKB-KW"/>
</dbReference>
<dbReference type="SMART" id="SM00479">
    <property type="entry name" value="EXOIII"/>
    <property type="match status" value="1"/>
</dbReference>
<keyword evidence="2" id="KW-0378">Hydrolase</keyword>
<evidence type="ECO:0000256" key="1">
    <source>
        <dbReference type="ARBA" id="ARBA00022722"/>
    </source>
</evidence>
<reference evidence="6" key="1">
    <citation type="journal article" date="2023" name="Science">
        <title>Genome structures resolve the early diversification of teleost fishes.</title>
        <authorList>
            <person name="Parey E."/>
            <person name="Louis A."/>
            <person name="Montfort J."/>
            <person name="Bouchez O."/>
            <person name="Roques C."/>
            <person name="Iampietro C."/>
            <person name="Lluch J."/>
            <person name="Castinel A."/>
            <person name="Donnadieu C."/>
            <person name="Desvignes T."/>
            <person name="Floi Bucao C."/>
            <person name="Jouanno E."/>
            <person name="Wen M."/>
            <person name="Mejri S."/>
            <person name="Dirks R."/>
            <person name="Jansen H."/>
            <person name="Henkel C."/>
            <person name="Chen W.J."/>
            <person name="Zahm M."/>
            <person name="Cabau C."/>
            <person name="Klopp C."/>
            <person name="Thompson A.W."/>
            <person name="Robinson-Rechavi M."/>
            <person name="Braasch I."/>
            <person name="Lecointre G."/>
            <person name="Bobe J."/>
            <person name="Postlethwait J.H."/>
            <person name="Berthelot C."/>
            <person name="Roest Crollius H."/>
            <person name="Guiguen Y."/>
        </authorList>
    </citation>
    <scope>NUCLEOTIDE SEQUENCE</scope>
    <source>
        <strain evidence="6">NC1722</strain>
    </source>
</reference>
<dbReference type="FunFam" id="3.30.420.10:FF:000175">
    <property type="entry name" value="RNA exonuclease 5"/>
    <property type="match status" value="1"/>
</dbReference>
<accession>A0AAD7WCT5</accession>
<dbReference type="InterPro" id="IPR013520">
    <property type="entry name" value="Ribonucl_H"/>
</dbReference>
<name>A0AAD7WCT5_9TELE</name>
<dbReference type="CDD" id="cd06145">
    <property type="entry name" value="REX1_like"/>
    <property type="match status" value="1"/>
</dbReference>
<evidence type="ECO:0000313" key="7">
    <source>
        <dbReference type="Proteomes" id="UP001221898"/>
    </source>
</evidence>
<dbReference type="Gene3D" id="3.30.420.10">
    <property type="entry name" value="Ribonuclease H-like superfamily/Ribonuclease H"/>
    <property type="match status" value="1"/>
</dbReference>
<feature type="region of interest" description="Disordered" evidence="4">
    <location>
        <begin position="1"/>
        <end position="23"/>
    </location>
</feature>
<dbReference type="InterPro" id="IPR012337">
    <property type="entry name" value="RNaseH-like_sf"/>
</dbReference>
<keyword evidence="1" id="KW-0540">Nuclease</keyword>
<evidence type="ECO:0000313" key="6">
    <source>
        <dbReference type="EMBL" id="KAJ8391845.1"/>
    </source>
</evidence>
<keyword evidence="3" id="KW-0269">Exonuclease</keyword>
<dbReference type="InterPro" id="IPR036397">
    <property type="entry name" value="RNaseH_sf"/>
</dbReference>
<dbReference type="GO" id="GO:0005634">
    <property type="term" value="C:nucleus"/>
    <property type="evidence" value="ECO:0007669"/>
    <property type="project" value="TreeGrafter"/>
</dbReference>
<dbReference type="Proteomes" id="UP001221898">
    <property type="component" value="Unassembled WGS sequence"/>
</dbReference>
<dbReference type="PANTHER" id="PTHR12801:SF82">
    <property type="entry name" value="RNA EXONUCLEASE 5"/>
    <property type="match status" value="1"/>
</dbReference>
<sequence>MRACNQMDFSHKNGHKRKSSDDTIFDIKARKSRKLDNTGEPELVLQPQQSKACNQMDFSHKNGHKRKSSDDTIFDIKARKSRKLDNTGEPEFVLQPQQSKGFPRLSLSCDDIHEPITQNQLAELIMFASLGTKYSMKQPSWCHLNHQKNVSGVNVTVLEGLTQLHFYSYYLQFKHLRKRYKIRRSFLHSPGDFPLLSDIFSTELPISESISQLLEGSNPVSKNNLEHQEEHLSWHPIIQKYGTITQGLTSYLLSTEEMYRKAFPLKGHLGCESFLCTESDERVTDSSPLYGLDCEMCLTERGNELTRVSLVDSEGCCLLDELVKPERRILDYLTRYSGITKALLKPVTTRLKDVQAKFKEALPADAVLVGHSLNHDLQALNVIHPHVIDTSLLFKRESGQRFKLKFLAEAVLK</sequence>
<dbReference type="PANTHER" id="PTHR12801">
    <property type="entry name" value="RNA EXONUCLEASE REXO1 / RECO3 FAMILY MEMBER-RELATED"/>
    <property type="match status" value="1"/>
</dbReference>
<evidence type="ECO:0000256" key="3">
    <source>
        <dbReference type="ARBA" id="ARBA00022839"/>
    </source>
</evidence>
<dbReference type="GO" id="GO:0003676">
    <property type="term" value="F:nucleic acid binding"/>
    <property type="evidence" value="ECO:0007669"/>
    <property type="project" value="InterPro"/>
</dbReference>
<dbReference type="SUPFAM" id="SSF53098">
    <property type="entry name" value="Ribonuclease H-like"/>
    <property type="match status" value="1"/>
</dbReference>
<comment type="caution">
    <text evidence="6">The sequence shown here is derived from an EMBL/GenBank/DDBJ whole genome shotgun (WGS) entry which is preliminary data.</text>
</comment>
<evidence type="ECO:0000256" key="2">
    <source>
        <dbReference type="ARBA" id="ARBA00022801"/>
    </source>
</evidence>